<evidence type="ECO:0000313" key="3">
    <source>
        <dbReference type="Proteomes" id="UP000606115"/>
    </source>
</evidence>
<protein>
    <recommendedName>
        <fullName evidence="4">Preprotein translocase subunit SecA</fullName>
    </recommendedName>
</protein>
<evidence type="ECO:0008006" key="4">
    <source>
        <dbReference type="Google" id="ProtNLM"/>
    </source>
</evidence>
<evidence type="ECO:0000256" key="1">
    <source>
        <dbReference type="SAM" id="MobiDB-lite"/>
    </source>
</evidence>
<keyword evidence="3" id="KW-1185">Reference proteome</keyword>
<gene>
    <name evidence="2" type="ORF">GCM10007173_25930</name>
</gene>
<evidence type="ECO:0000313" key="2">
    <source>
        <dbReference type="EMBL" id="GGJ65848.1"/>
    </source>
</evidence>
<name>A0ABQ2DPD6_9MICC</name>
<dbReference type="EMBL" id="BMKX01000006">
    <property type="protein sequence ID" value="GGJ65848.1"/>
    <property type="molecule type" value="Genomic_DNA"/>
</dbReference>
<dbReference type="RefSeq" id="WP_188686109.1">
    <property type="nucleotide sequence ID" value="NZ_JBHLUT010000005.1"/>
</dbReference>
<proteinExistence type="predicted"/>
<reference evidence="3" key="1">
    <citation type="journal article" date="2019" name="Int. J. Syst. Evol. Microbiol.">
        <title>The Global Catalogue of Microorganisms (GCM) 10K type strain sequencing project: providing services to taxonomists for standard genome sequencing and annotation.</title>
        <authorList>
            <consortium name="The Broad Institute Genomics Platform"/>
            <consortium name="The Broad Institute Genome Sequencing Center for Infectious Disease"/>
            <person name="Wu L."/>
            <person name="Ma J."/>
        </authorList>
    </citation>
    <scope>NUCLEOTIDE SEQUENCE [LARGE SCALE GENOMIC DNA]</scope>
    <source>
        <strain evidence="3">CGMCC 1.3685</strain>
    </source>
</reference>
<dbReference type="Proteomes" id="UP000606115">
    <property type="component" value="Unassembled WGS sequence"/>
</dbReference>
<feature type="compositionally biased region" description="Basic residues" evidence="1">
    <location>
        <begin position="800"/>
        <end position="812"/>
    </location>
</feature>
<organism evidence="2 3">
    <name type="scientific">Glutamicibacter ardleyensis</name>
    <dbReference type="NCBI Taxonomy" id="225894"/>
    <lineage>
        <taxon>Bacteria</taxon>
        <taxon>Bacillati</taxon>
        <taxon>Actinomycetota</taxon>
        <taxon>Actinomycetes</taxon>
        <taxon>Micrococcales</taxon>
        <taxon>Micrococcaceae</taxon>
        <taxon>Glutamicibacter</taxon>
    </lineage>
</organism>
<sequence>MAKNKRPTLRVVLNNDEGVAVFLSNMEATAEGLVPTESWEDLEQQVPAILDHCVRAIQAELAAGVDLWDVLEVVRQMTAPGDLGEFKESLNTSLPVVVEIVALIGTSIDFQRIETVQGEGRTGPSIENVIAAAEQIAKLAQVVAFASSSNEHLGKAAQLTGLLRTFEVSVRGRNYLSVSRDVAQQIFAPKPIHDLVQTNVGFTPDDVAQVWAAFQTQRSESLASKFERFEELRAITISGQALSEKQITEGRQLAAGIFIEPGNGLSFTVSDLVEQPGLPEATVKAVLSAFCFESTGVTAFEACEKFVNGENLLSGKGLLHRNDRYFAFGDPLPHDYVRPILESRLKAHQKPWMRYQRHRDSWTEEKAGRLLAQLLGVDKPTYSSLEYRAPKPEALTWDLSKGSHDPLEGTLETEADALFIIDDVAICVEVKAGSITDKARAGNVQRVETDLRKTIGEASSQAARLESLIAEQKGLWTPKGRWIDLPSVQEVHTVVVCLDDWGPLAIATDELVKAEVLTGPSVPWLISLHDLMVIAAIMQSPSDFLAFLRRRTDPSTSRLLRASDELDLVMWFMDGGLYFEPDPFPLYEKYPTSTRPRQAERDIFKDSNVLTQVLTHTDPLDAWMYFEEGQTAIAAPQPIRKHETTVASVIGYLEESKSHGWLRTGADFAGVSNESAEVFSEYLNRVVRRTTVDRRFHKSIMTFVTPWGYLGIFVGSGPVDGGMADYAEKLQKYAQLKKYQLRLDRSFALLVDTSGRIIWSEYNNLPNSFDAQLEQQLAISGLMTNAQMREGTYTPPETRRGKKPKKTKNRRR</sequence>
<feature type="region of interest" description="Disordered" evidence="1">
    <location>
        <begin position="788"/>
        <end position="812"/>
    </location>
</feature>
<comment type="caution">
    <text evidence="2">The sequence shown here is derived from an EMBL/GenBank/DDBJ whole genome shotgun (WGS) entry which is preliminary data.</text>
</comment>
<accession>A0ABQ2DPD6</accession>